<evidence type="ECO:0000256" key="1">
    <source>
        <dbReference type="SAM" id="Phobius"/>
    </source>
</evidence>
<sequence length="64" mass="7496">MNLLVMVTQIMLVIWTRGDLSHVMFSPLVAVLLVGKQVYKLLLHYEQLKLNIWLFLKHAKMLFG</sequence>
<evidence type="ECO:0000313" key="2">
    <source>
        <dbReference type="EMBL" id="JAE39407.1"/>
    </source>
</evidence>
<proteinExistence type="predicted"/>
<accession>A0A0A9HRP3</accession>
<keyword evidence="1" id="KW-1133">Transmembrane helix</keyword>
<dbReference type="AlphaFoldDB" id="A0A0A9HRP3"/>
<reference evidence="2" key="1">
    <citation type="submission" date="2014-09" db="EMBL/GenBank/DDBJ databases">
        <authorList>
            <person name="Magalhaes I.L.F."/>
            <person name="Oliveira U."/>
            <person name="Santos F.R."/>
            <person name="Vidigal T.H.D.A."/>
            <person name="Brescovit A.D."/>
            <person name="Santos A.J."/>
        </authorList>
    </citation>
    <scope>NUCLEOTIDE SEQUENCE</scope>
    <source>
        <tissue evidence="2">Shoot tissue taken approximately 20 cm above the soil surface</tissue>
    </source>
</reference>
<feature type="transmembrane region" description="Helical" evidence="1">
    <location>
        <begin position="20"/>
        <end position="39"/>
    </location>
</feature>
<dbReference type="EMBL" id="GBRH01158489">
    <property type="protein sequence ID" value="JAE39407.1"/>
    <property type="molecule type" value="Transcribed_RNA"/>
</dbReference>
<keyword evidence="1" id="KW-0472">Membrane</keyword>
<reference evidence="2" key="2">
    <citation type="journal article" date="2015" name="Data Brief">
        <title>Shoot transcriptome of the giant reed, Arundo donax.</title>
        <authorList>
            <person name="Barrero R.A."/>
            <person name="Guerrero F.D."/>
            <person name="Moolhuijzen P."/>
            <person name="Goolsby J.A."/>
            <person name="Tidwell J."/>
            <person name="Bellgard S.E."/>
            <person name="Bellgard M.I."/>
        </authorList>
    </citation>
    <scope>NUCLEOTIDE SEQUENCE</scope>
    <source>
        <tissue evidence="2">Shoot tissue taken approximately 20 cm above the soil surface</tissue>
    </source>
</reference>
<name>A0A0A9HRP3_ARUDO</name>
<keyword evidence="1" id="KW-0812">Transmembrane</keyword>
<protein>
    <submittedName>
        <fullName evidence="2">Uncharacterized protein</fullName>
    </submittedName>
</protein>
<organism evidence="2">
    <name type="scientific">Arundo donax</name>
    <name type="common">Giant reed</name>
    <name type="synonym">Donax arundinaceus</name>
    <dbReference type="NCBI Taxonomy" id="35708"/>
    <lineage>
        <taxon>Eukaryota</taxon>
        <taxon>Viridiplantae</taxon>
        <taxon>Streptophyta</taxon>
        <taxon>Embryophyta</taxon>
        <taxon>Tracheophyta</taxon>
        <taxon>Spermatophyta</taxon>
        <taxon>Magnoliopsida</taxon>
        <taxon>Liliopsida</taxon>
        <taxon>Poales</taxon>
        <taxon>Poaceae</taxon>
        <taxon>PACMAD clade</taxon>
        <taxon>Arundinoideae</taxon>
        <taxon>Arundineae</taxon>
        <taxon>Arundo</taxon>
    </lineage>
</organism>